<dbReference type="EMBL" id="RBKS01000001">
    <property type="protein sequence ID" value="RKR73483.1"/>
    <property type="molecule type" value="Genomic_DNA"/>
</dbReference>
<evidence type="ECO:0000256" key="1">
    <source>
        <dbReference type="SAM" id="MobiDB-lite"/>
    </source>
</evidence>
<sequence>MKLISVVAVGAALLTLSGCAATGTSASSQAQHASSNNSSVASATPVVTPTPTKAAPVVTAAAISADLQSKIPQVTHVLQITEDNDPNNLIGRPNEYTQAATLYDSRTPCTDIGADCGATIEIWPSAALATNRVNYIQTELKANPILGTEYDYAHGNAVLRVTGTMKPSDEAGYLAAWNAYFV</sequence>
<dbReference type="AlphaFoldDB" id="A0A495IBV1"/>
<feature type="region of interest" description="Disordered" evidence="1">
    <location>
        <begin position="30"/>
        <end position="51"/>
    </location>
</feature>
<organism evidence="3 4">
    <name type="scientific">Frondihabitans australicus</name>
    <dbReference type="NCBI Taxonomy" id="386892"/>
    <lineage>
        <taxon>Bacteria</taxon>
        <taxon>Bacillati</taxon>
        <taxon>Actinomycetota</taxon>
        <taxon>Actinomycetes</taxon>
        <taxon>Micrococcales</taxon>
        <taxon>Microbacteriaceae</taxon>
        <taxon>Frondihabitans</taxon>
    </lineage>
</organism>
<dbReference type="PROSITE" id="PS51257">
    <property type="entry name" value="PROKAR_LIPOPROTEIN"/>
    <property type="match status" value="1"/>
</dbReference>
<dbReference type="Proteomes" id="UP000280008">
    <property type="component" value="Unassembled WGS sequence"/>
</dbReference>
<evidence type="ECO:0000313" key="4">
    <source>
        <dbReference type="Proteomes" id="UP000280008"/>
    </source>
</evidence>
<evidence type="ECO:0008006" key="5">
    <source>
        <dbReference type="Google" id="ProtNLM"/>
    </source>
</evidence>
<protein>
    <recommendedName>
        <fullName evidence="5">LppP/LprE lipoprotein</fullName>
    </recommendedName>
</protein>
<keyword evidence="4" id="KW-1185">Reference proteome</keyword>
<evidence type="ECO:0000313" key="3">
    <source>
        <dbReference type="EMBL" id="RKR73483.1"/>
    </source>
</evidence>
<accession>A0A495IBV1</accession>
<gene>
    <name evidence="3" type="ORF">C8E83_0576</name>
</gene>
<feature type="signal peptide" evidence="2">
    <location>
        <begin position="1"/>
        <end position="20"/>
    </location>
</feature>
<reference evidence="3 4" key="1">
    <citation type="submission" date="2018-10" db="EMBL/GenBank/DDBJ databases">
        <title>Sequencing the genomes of 1000 actinobacteria strains.</title>
        <authorList>
            <person name="Klenk H.-P."/>
        </authorList>
    </citation>
    <scope>NUCLEOTIDE SEQUENCE [LARGE SCALE GENOMIC DNA]</scope>
    <source>
        <strain evidence="3 4">DSM 17894</strain>
    </source>
</reference>
<name>A0A495IBV1_9MICO</name>
<keyword evidence="2" id="KW-0732">Signal</keyword>
<evidence type="ECO:0000256" key="2">
    <source>
        <dbReference type="SAM" id="SignalP"/>
    </source>
</evidence>
<comment type="caution">
    <text evidence="3">The sequence shown here is derived from an EMBL/GenBank/DDBJ whole genome shotgun (WGS) entry which is preliminary data.</text>
</comment>
<feature type="chain" id="PRO_5019759940" description="LppP/LprE lipoprotein" evidence="2">
    <location>
        <begin position="21"/>
        <end position="182"/>
    </location>
</feature>
<proteinExistence type="predicted"/>